<dbReference type="PANTHER" id="PTHR45947">
    <property type="entry name" value="SULFOQUINOVOSYL TRANSFERASE SQD2"/>
    <property type="match status" value="1"/>
</dbReference>
<feature type="domain" description="Glycosyltransferase subfamily 4-like N-terminal" evidence="4">
    <location>
        <begin position="56"/>
        <end position="208"/>
    </location>
</feature>
<dbReference type="Pfam" id="PF13579">
    <property type="entry name" value="Glyco_trans_4_4"/>
    <property type="match status" value="1"/>
</dbReference>
<dbReference type="PANTHER" id="PTHR45947:SF3">
    <property type="entry name" value="SULFOQUINOVOSYL TRANSFERASE SQD2"/>
    <property type="match status" value="1"/>
</dbReference>
<keyword evidence="6" id="KW-1185">Reference proteome</keyword>
<keyword evidence="2" id="KW-0328">Glycosyltransferase</keyword>
<evidence type="ECO:0000313" key="5">
    <source>
        <dbReference type="EMBL" id="RZS59931.1"/>
    </source>
</evidence>
<gene>
    <name evidence="5" type="ORF">EV386_0168</name>
</gene>
<keyword evidence="3 5" id="KW-0808">Transferase</keyword>
<proteinExistence type="predicted"/>
<dbReference type="InterPro" id="IPR028098">
    <property type="entry name" value="Glyco_trans_4-like_N"/>
</dbReference>
<dbReference type="SUPFAM" id="SSF53756">
    <property type="entry name" value="UDP-Glycosyltransferase/glycogen phosphorylase"/>
    <property type="match status" value="1"/>
</dbReference>
<evidence type="ECO:0000256" key="3">
    <source>
        <dbReference type="ARBA" id="ARBA00022679"/>
    </source>
</evidence>
<dbReference type="Pfam" id="PF13692">
    <property type="entry name" value="Glyco_trans_1_4"/>
    <property type="match status" value="1"/>
</dbReference>
<dbReference type="GO" id="GO:0016757">
    <property type="term" value="F:glycosyltransferase activity"/>
    <property type="evidence" value="ECO:0007669"/>
    <property type="project" value="UniProtKB-KW"/>
</dbReference>
<sequence>MLRPCEGGIVAFGRICHLQLAYRALALGGAGATDTVGRVKVVVVTTWYPNAANPSMGTFVEKDVTAIRSVGHDVNVVHLVSPSLHDGGQEREVRNGISVHRIPMSTSNPMSIARAARAVRPLLGRANLVHTMAFSTLLPFALIRPSLPWVHTEHWSGLTTPTTLPTAWQVVLPVLKRLFRRPDVVTAVCEYLAQPIRAVRSGPVVVVPCIVPPVSLVPRSVRDGVVRLVAIGALVDRKDPLVAVDTLTELRSRGVDASLTWVGDGPLRAEAEARAAAAGLAFHVSITGILDAAGVRAALGASDLFFLPTKADNFCVSAAEALVSGRPVVVGATGGQREYISPGVGALVGVQDARLYADAIEDVAARTASLTAEEIAATIGGRFDAPAVAEGYDTAYALAREVRATRRG</sequence>
<evidence type="ECO:0000256" key="1">
    <source>
        <dbReference type="ARBA" id="ARBA00021292"/>
    </source>
</evidence>
<evidence type="ECO:0000259" key="4">
    <source>
        <dbReference type="Pfam" id="PF13579"/>
    </source>
</evidence>
<protein>
    <recommendedName>
        <fullName evidence="1">D-inositol 3-phosphate glycosyltransferase</fullName>
    </recommendedName>
</protein>
<dbReference type="GO" id="GO:1901137">
    <property type="term" value="P:carbohydrate derivative biosynthetic process"/>
    <property type="evidence" value="ECO:0007669"/>
    <property type="project" value="UniProtKB-ARBA"/>
</dbReference>
<evidence type="ECO:0000256" key="2">
    <source>
        <dbReference type="ARBA" id="ARBA00022676"/>
    </source>
</evidence>
<name>A0A4Q7LYY1_9MICO</name>
<dbReference type="Gene3D" id="3.40.50.2000">
    <property type="entry name" value="Glycogen Phosphorylase B"/>
    <property type="match status" value="2"/>
</dbReference>
<dbReference type="AlphaFoldDB" id="A0A4Q7LYY1"/>
<dbReference type="EMBL" id="SGWX01000001">
    <property type="protein sequence ID" value="RZS59931.1"/>
    <property type="molecule type" value="Genomic_DNA"/>
</dbReference>
<evidence type="ECO:0000313" key="6">
    <source>
        <dbReference type="Proteomes" id="UP000293852"/>
    </source>
</evidence>
<organism evidence="5 6">
    <name type="scientific">Xylanimonas ulmi</name>
    <dbReference type="NCBI Taxonomy" id="228973"/>
    <lineage>
        <taxon>Bacteria</taxon>
        <taxon>Bacillati</taxon>
        <taxon>Actinomycetota</taxon>
        <taxon>Actinomycetes</taxon>
        <taxon>Micrococcales</taxon>
        <taxon>Promicromonosporaceae</taxon>
        <taxon>Xylanimonas</taxon>
    </lineage>
</organism>
<accession>A0A4Q7LYY1</accession>
<comment type="caution">
    <text evidence="5">The sequence shown here is derived from an EMBL/GenBank/DDBJ whole genome shotgun (WGS) entry which is preliminary data.</text>
</comment>
<dbReference type="InterPro" id="IPR050194">
    <property type="entry name" value="Glycosyltransferase_grp1"/>
</dbReference>
<reference evidence="5 6" key="1">
    <citation type="submission" date="2019-02" db="EMBL/GenBank/DDBJ databases">
        <title>Sequencing the genomes of 1000 actinobacteria strains.</title>
        <authorList>
            <person name="Klenk H.-P."/>
        </authorList>
    </citation>
    <scope>NUCLEOTIDE SEQUENCE [LARGE SCALE GENOMIC DNA]</scope>
    <source>
        <strain evidence="5 6">DSM 16932</strain>
    </source>
</reference>
<dbReference type="Proteomes" id="UP000293852">
    <property type="component" value="Unassembled WGS sequence"/>
</dbReference>